<dbReference type="GO" id="GO:0034220">
    <property type="term" value="P:monoatomic ion transmembrane transport"/>
    <property type="evidence" value="ECO:0007669"/>
    <property type="project" value="UniProtKB-KW"/>
</dbReference>
<keyword evidence="4" id="KW-1185">Reference proteome</keyword>
<dbReference type="Pfam" id="PF07885">
    <property type="entry name" value="Ion_trans_2"/>
    <property type="match status" value="1"/>
</dbReference>
<feature type="transmembrane region" description="Helical" evidence="1">
    <location>
        <begin position="50"/>
        <end position="72"/>
    </location>
</feature>
<dbReference type="RefSeq" id="WP_193217392.1">
    <property type="nucleotide sequence ID" value="NZ_CP159480.1"/>
</dbReference>
<organism evidence="3 4">
    <name type="scientific">Hoeflea alexandrii</name>
    <dbReference type="NCBI Taxonomy" id="288436"/>
    <lineage>
        <taxon>Bacteria</taxon>
        <taxon>Pseudomonadati</taxon>
        <taxon>Pseudomonadota</taxon>
        <taxon>Alphaproteobacteria</taxon>
        <taxon>Hyphomicrobiales</taxon>
        <taxon>Rhizobiaceae</taxon>
        <taxon>Hoeflea</taxon>
    </lineage>
</organism>
<dbReference type="SUPFAM" id="SSF81324">
    <property type="entry name" value="Voltage-gated potassium channels"/>
    <property type="match status" value="1"/>
</dbReference>
<name>A0ABT1CRC9_9HYPH</name>
<dbReference type="Proteomes" id="UP001320715">
    <property type="component" value="Unassembled WGS sequence"/>
</dbReference>
<evidence type="ECO:0000256" key="1">
    <source>
        <dbReference type="SAM" id="Phobius"/>
    </source>
</evidence>
<dbReference type="InterPro" id="IPR013099">
    <property type="entry name" value="K_chnl_dom"/>
</dbReference>
<evidence type="ECO:0000313" key="4">
    <source>
        <dbReference type="Proteomes" id="UP001320715"/>
    </source>
</evidence>
<feature type="domain" description="Potassium channel" evidence="2">
    <location>
        <begin position="64"/>
        <end position="133"/>
    </location>
</feature>
<keyword evidence="3" id="KW-0407">Ion channel</keyword>
<keyword evidence="1" id="KW-0812">Transmembrane</keyword>
<keyword evidence="3" id="KW-0406">Ion transport</keyword>
<dbReference type="EMBL" id="JAAAML010000002">
    <property type="protein sequence ID" value="MCO6408765.1"/>
    <property type="molecule type" value="Genomic_DNA"/>
</dbReference>
<feature type="transmembrane region" description="Helical" evidence="1">
    <location>
        <begin position="109"/>
        <end position="133"/>
    </location>
</feature>
<comment type="caution">
    <text evidence="3">The sequence shown here is derived from an EMBL/GenBank/DDBJ whole genome shotgun (WGS) entry which is preliminary data.</text>
</comment>
<evidence type="ECO:0000313" key="3">
    <source>
        <dbReference type="EMBL" id="MCO6408765.1"/>
    </source>
</evidence>
<sequence length="144" mass="16200">MISELIIGTLTILASTAVMIAFVLVTIRLVRRAEANYTDRRPGIWQFFRLLSSAVILVLLANTVCVWLWAILFHFLGVFPTLEEAVYFSMVSFTTVGYGDVVVEHSWRILSGFVSVNGLLAFGVFTAVLIEIIRGLSDRYIPRR</sequence>
<keyword evidence="1" id="KW-1133">Transmembrane helix</keyword>
<evidence type="ECO:0000259" key="2">
    <source>
        <dbReference type="Pfam" id="PF07885"/>
    </source>
</evidence>
<accession>A0ABT1CRC9</accession>
<keyword evidence="1" id="KW-0472">Membrane</keyword>
<keyword evidence="3" id="KW-0813">Transport</keyword>
<reference evidence="3 4" key="1">
    <citation type="submission" date="2020-01" db="EMBL/GenBank/DDBJ databases">
        <title>Genomes of bacteria type strains.</title>
        <authorList>
            <person name="Chen J."/>
            <person name="Zhu S."/>
            <person name="Yang J."/>
        </authorList>
    </citation>
    <scope>NUCLEOTIDE SEQUENCE [LARGE SCALE GENOMIC DNA]</scope>
    <source>
        <strain evidence="3 4">DSM 16655</strain>
    </source>
</reference>
<proteinExistence type="predicted"/>
<feature type="transmembrane region" description="Helical" evidence="1">
    <location>
        <begin position="6"/>
        <end position="30"/>
    </location>
</feature>
<gene>
    <name evidence="3" type="ORF">GTW23_11320</name>
</gene>
<dbReference type="Gene3D" id="1.10.287.70">
    <property type="match status" value="1"/>
</dbReference>
<protein>
    <submittedName>
        <fullName evidence="3">Two pore domain potassium channel family protein</fullName>
    </submittedName>
</protein>